<dbReference type="EMBL" id="JARQWQ010000005">
    <property type="protein sequence ID" value="KAK2572042.1"/>
    <property type="molecule type" value="Genomic_DNA"/>
</dbReference>
<keyword evidence="7" id="KW-0675">Receptor</keyword>
<reference evidence="7" key="2">
    <citation type="journal article" date="2023" name="Science">
        <title>Genomic signatures of disease resistance in endangered staghorn corals.</title>
        <authorList>
            <person name="Vollmer S.V."/>
            <person name="Selwyn J.D."/>
            <person name="Despard B.A."/>
            <person name="Roesel C.L."/>
        </authorList>
    </citation>
    <scope>NUCLEOTIDE SEQUENCE</scope>
    <source>
        <strain evidence="7">K2</strain>
    </source>
</reference>
<name>A0AAD9VFF8_ACRCE</name>
<feature type="signal peptide" evidence="5">
    <location>
        <begin position="1"/>
        <end position="23"/>
    </location>
</feature>
<keyword evidence="5" id="KW-0732">Signal</keyword>
<dbReference type="AlphaFoldDB" id="A0AAD9VFF8"/>
<evidence type="ECO:0000256" key="2">
    <source>
        <dbReference type="ARBA" id="ARBA00022692"/>
    </source>
</evidence>
<keyword evidence="8" id="KW-1185">Reference proteome</keyword>
<evidence type="ECO:0000256" key="4">
    <source>
        <dbReference type="ARBA" id="ARBA00023136"/>
    </source>
</evidence>
<sequence>MKKCCVHLVYLFVVIWLTRPAAGDEFTLGLLIPYSEPSGEEISVEYLGKYFAPAIIQAVEDVNNRSDILPGHHLSFIWNDTHCNETVALQSMWYQVNERRVSAIIGPACTCRTAARLASALDIPMISFMCNDLTYDRIDYSTFVRTKIQVELPKLSRGLAMLLQKFNWSQVAILYENSTYYTAIKNGVVEQFKNEGINVRCLVKLQLHVPCETTSVKNLTVFMTDLVKTIKENARMSHEILLHAYDEGMTNGDYVFIMLQLEQKQFIVNQRIPAQYHLFPVVEDRRCDYFQALEAVIVVEIKPMDSANNTFADFEKQVSERFNDPIFPSREKLPLRYDTALHRLKLKNLKE</sequence>
<proteinExistence type="predicted"/>
<accession>A0AAD9VFF8</accession>
<dbReference type="GO" id="GO:0016020">
    <property type="term" value="C:membrane"/>
    <property type="evidence" value="ECO:0007669"/>
    <property type="project" value="UniProtKB-SubCell"/>
</dbReference>
<organism evidence="7 8">
    <name type="scientific">Acropora cervicornis</name>
    <name type="common">Staghorn coral</name>
    <dbReference type="NCBI Taxonomy" id="6130"/>
    <lineage>
        <taxon>Eukaryota</taxon>
        <taxon>Metazoa</taxon>
        <taxon>Cnidaria</taxon>
        <taxon>Anthozoa</taxon>
        <taxon>Hexacorallia</taxon>
        <taxon>Scleractinia</taxon>
        <taxon>Astrocoeniina</taxon>
        <taxon>Acroporidae</taxon>
        <taxon>Acropora</taxon>
    </lineage>
</organism>
<evidence type="ECO:0000256" key="5">
    <source>
        <dbReference type="SAM" id="SignalP"/>
    </source>
</evidence>
<evidence type="ECO:0000256" key="1">
    <source>
        <dbReference type="ARBA" id="ARBA00004370"/>
    </source>
</evidence>
<dbReference type="PANTHER" id="PTHR44755">
    <property type="entry name" value="NATRIURETIC PEPTIDE RECEPTOR 3-RELATED"/>
    <property type="match status" value="1"/>
</dbReference>
<feature type="domain" description="Receptor ligand binding region" evidence="6">
    <location>
        <begin position="53"/>
        <end position="309"/>
    </location>
</feature>
<dbReference type="PANTHER" id="PTHR44755:SF8">
    <property type="entry name" value="RECEPTOR LIGAND BINDING REGION DOMAIN-CONTAINING PROTEIN"/>
    <property type="match status" value="1"/>
</dbReference>
<dbReference type="GO" id="GO:0007165">
    <property type="term" value="P:signal transduction"/>
    <property type="evidence" value="ECO:0007669"/>
    <property type="project" value="TreeGrafter"/>
</dbReference>
<dbReference type="Gene3D" id="3.40.50.2300">
    <property type="match status" value="2"/>
</dbReference>
<protein>
    <submittedName>
        <fullName evidence="7">Speract receptor</fullName>
    </submittedName>
</protein>
<evidence type="ECO:0000313" key="7">
    <source>
        <dbReference type="EMBL" id="KAK2572042.1"/>
    </source>
</evidence>
<dbReference type="GO" id="GO:0017046">
    <property type="term" value="F:peptide hormone binding"/>
    <property type="evidence" value="ECO:0007669"/>
    <property type="project" value="TreeGrafter"/>
</dbReference>
<keyword evidence="3" id="KW-1133">Transmembrane helix</keyword>
<evidence type="ECO:0000256" key="3">
    <source>
        <dbReference type="ARBA" id="ARBA00022989"/>
    </source>
</evidence>
<dbReference type="SUPFAM" id="SSF53822">
    <property type="entry name" value="Periplasmic binding protein-like I"/>
    <property type="match status" value="1"/>
</dbReference>
<feature type="chain" id="PRO_5042235068" evidence="5">
    <location>
        <begin position="24"/>
        <end position="351"/>
    </location>
</feature>
<evidence type="ECO:0000259" key="6">
    <source>
        <dbReference type="Pfam" id="PF01094"/>
    </source>
</evidence>
<comment type="caution">
    <text evidence="7">The sequence shown here is derived from an EMBL/GenBank/DDBJ whole genome shotgun (WGS) entry which is preliminary data.</text>
</comment>
<keyword evidence="4" id="KW-0472">Membrane</keyword>
<dbReference type="InterPro" id="IPR052612">
    <property type="entry name" value="ANP_Clearance_Receptor"/>
</dbReference>
<comment type="subcellular location">
    <subcellularLocation>
        <location evidence="1">Membrane</location>
    </subcellularLocation>
</comment>
<evidence type="ECO:0000313" key="8">
    <source>
        <dbReference type="Proteomes" id="UP001249851"/>
    </source>
</evidence>
<dbReference type="Pfam" id="PF01094">
    <property type="entry name" value="ANF_receptor"/>
    <property type="match status" value="1"/>
</dbReference>
<dbReference type="Proteomes" id="UP001249851">
    <property type="component" value="Unassembled WGS sequence"/>
</dbReference>
<reference evidence="7" key="1">
    <citation type="journal article" date="2023" name="G3 (Bethesda)">
        <title>Whole genome assembly and annotation of the endangered Caribbean coral Acropora cervicornis.</title>
        <authorList>
            <person name="Selwyn J.D."/>
            <person name="Vollmer S.V."/>
        </authorList>
    </citation>
    <scope>NUCLEOTIDE SEQUENCE</scope>
    <source>
        <strain evidence="7">K2</strain>
    </source>
</reference>
<dbReference type="InterPro" id="IPR001828">
    <property type="entry name" value="ANF_lig-bd_rcpt"/>
</dbReference>
<dbReference type="GO" id="GO:0038023">
    <property type="term" value="F:signaling receptor activity"/>
    <property type="evidence" value="ECO:0007669"/>
    <property type="project" value="TreeGrafter"/>
</dbReference>
<gene>
    <name evidence="7" type="ORF">P5673_003474</name>
</gene>
<dbReference type="InterPro" id="IPR028082">
    <property type="entry name" value="Peripla_BP_I"/>
</dbReference>
<keyword evidence="2" id="KW-0812">Transmembrane</keyword>